<evidence type="ECO:0000256" key="9">
    <source>
        <dbReference type="ARBA" id="ARBA00023295"/>
    </source>
</evidence>
<organism evidence="11 12">
    <name type="scientific">Amycolatopsis camponoti</name>
    <dbReference type="NCBI Taxonomy" id="2606593"/>
    <lineage>
        <taxon>Bacteria</taxon>
        <taxon>Bacillati</taxon>
        <taxon>Actinomycetota</taxon>
        <taxon>Actinomycetes</taxon>
        <taxon>Pseudonocardiales</taxon>
        <taxon>Pseudonocardiaceae</taxon>
        <taxon>Amycolatopsis</taxon>
    </lineage>
</organism>
<keyword evidence="4 11" id="KW-0378">Hydrolase</keyword>
<dbReference type="Gene3D" id="3.20.190.10">
    <property type="entry name" value="MutM-like, N-terminal"/>
    <property type="match status" value="1"/>
</dbReference>
<dbReference type="GO" id="GO:0003684">
    <property type="term" value="F:damaged DNA binding"/>
    <property type="evidence" value="ECO:0007669"/>
    <property type="project" value="InterPro"/>
</dbReference>
<evidence type="ECO:0000256" key="1">
    <source>
        <dbReference type="ARBA" id="ARBA00001668"/>
    </source>
</evidence>
<dbReference type="SUPFAM" id="SSF46946">
    <property type="entry name" value="S13-like H2TH domain"/>
    <property type="match status" value="1"/>
</dbReference>
<keyword evidence="3" id="KW-0227">DNA damage</keyword>
<comment type="catalytic activity">
    <reaction evidence="1">
        <text>Hydrolysis of DNA containing ring-opened 7-methylguanine residues, releasing 2,6-diamino-4-hydroxy-5-(N-methyl)formamidopyrimidine.</text>
        <dbReference type="EC" id="3.2.2.23"/>
    </reaction>
</comment>
<sequence>MPELPEVELARQVLADALGREIQDVDDHDDWVCRPHAPGEIAAALRGGRLTRAHRRGKTLWCETENGDGKPGPNLGLHLGMAGQLRFGGRSGPPGYSRNRVEKPEWFRFGITFADGEQLRLFDTRRLGRVRLDPDLDALGPDAGEVSRKDFRSRVGRGRAPVKARLLDQSVLAGIGNLLADETLWQAAVSPARPVDELGDDDLTNLHKALRKALRAAIEHGGVHTGEIIGHRRAGGHCPRCGAEMAHGTVGGRSTWWCAKEQA</sequence>
<dbReference type="SMART" id="SM01232">
    <property type="entry name" value="H2TH"/>
    <property type="match status" value="1"/>
</dbReference>
<name>A0A6I8LMR3_9PSEU</name>
<dbReference type="InterPro" id="IPR015886">
    <property type="entry name" value="H2TH_FPG"/>
</dbReference>
<feature type="domain" description="Formamidopyrimidine-DNA glycosylase catalytic" evidence="10">
    <location>
        <begin position="2"/>
        <end position="128"/>
    </location>
</feature>
<dbReference type="GO" id="GO:0016829">
    <property type="term" value="F:lyase activity"/>
    <property type="evidence" value="ECO:0007669"/>
    <property type="project" value="UniProtKB-KW"/>
</dbReference>
<dbReference type="RefSeq" id="WP_196425210.1">
    <property type="nucleotide sequence ID" value="NZ_CABVGP010000001.1"/>
</dbReference>
<proteinExistence type="inferred from homology"/>
<keyword evidence="12" id="KW-1185">Reference proteome</keyword>
<evidence type="ECO:0000256" key="8">
    <source>
        <dbReference type="ARBA" id="ARBA00023268"/>
    </source>
</evidence>
<dbReference type="SUPFAM" id="SSF81624">
    <property type="entry name" value="N-terminal domain of MutM-like DNA repair proteins"/>
    <property type="match status" value="1"/>
</dbReference>
<dbReference type="EC" id="3.2.2.23" evidence="11"/>
<dbReference type="PANTHER" id="PTHR22993">
    <property type="entry name" value="FORMAMIDOPYRIMIDINE-DNA GLYCOSYLASE"/>
    <property type="match status" value="1"/>
</dbReference>
<protein>
    <submittedName>
        <fullName evidence="11">Formamidopyrimidine-DNA glycosylase (EC)</fullName>
        <ecNumber evidence="11">3.2.2.23</ecNumber>
    </submittedName>
</protein>
<dbReference type="GO" id="GO:0008270">
    <property type="term" value="F:zinc ion binding"/>
    <property type="evidence" value="ECO:0007669"/>
    <property type="project" value="InterPro"/>
</dbReference>
<evidence type="ECO:0000256" key="5">
    <source>
        <dbReference type="ARBA" id="ARBA00023125"/>
    </source>
</evidence>
<dbReference type="InterPro" id="IPR035937">
    <property type="entry name" value="FPG_N"/>
</dbReference>
<dbReference type="InterPro" id="IPR012319">
    <property type="entry name" value="FPG_cat"/>
</dbReference>
<evidence type="ECO:0000256" key="3">
    <source>
        <dbReference type="ARBA" id="ARBA00022763"/>
    </source>
</evidence>
<dbReference type="Pfam" id="PF01149">
    <property type="entry name" value="Fapy_DNA_glyco"/>
    <property type="match status" value="1"/>
</dbReference>
<evidence type="ECO:0000256" key="7">
    <source>
        <dbReference type="ARBA" id="ARBA00023239"/>
    </source>
</evidence>
<dbReference type="Gene3D" id="1.10.8.50">
    <property type="match status" value="1"/>
</dbReference>
<evidence type="ECO:0000259" key="10">
    <source>
        <dbReference type="PROSITE" id="PS51068"/>
    </source>
</evidence>
<dbReference type="PROSITE" id="PS51068">
    <property type="entry name" value="FPG_CAT"/>
    <property type="match status" value="1"/>
</dbReference>
<dbReference type="InterPro" id="IPR010979">
    <property type="entry name" value="Ribosomal_uS13-like_H2TH"/>
</dbReference>
<evidence type="ECO:0000256" key="6">
    <source>
        <dbReference type="ARBA" id="ARBA00023204"/>
    </source>
</evidence>
<evidence type="ECO:0000256" key="2">
    <source>
        <dbReference type="ARBA" id="ARBA00009409"/>
    </source>
</evidence>
<accession>A0A6I8LMR3</accession>
<dbReference type="SMART" id="SM00898">
    <property type="entry name" value="Fapy_DNA_glyco"/>
    <property type="match status" value="1"/>
</dbReference>
<dbReference type="Proteomes" id="UP000399805">
    <property type="component" value="Unassembled WGS sequence"/>
</dbReference>
<dbReference type="GO" id="GO:0003906">
    <property type="term" value="F:DNA-(apurinic or apyrimidinic site) endonuclease activity"/>
    <property type="evidence" value="ECO:0007669"/>
    <property type="project" value="InterPro"/>
</dbReference>
<dbReference type="PANTHER" id="PTHR22993:SF9">
    <property type="entry name" value="FORMAMIDOPYRIMIDINE-DNA GLYCOSYLASE"/>
    <property type="match status" value="1"/>
</dbReference>
<keyword evidence="5" id="KW-0238">DNA-binding</keyword>
<dbReference type="Pfam" id="PF06831">
    <property type="entry name" value="H2TH"/>
    <property type="match status" value="1"/>
</dbReference>
<gene>
    <name evidence="11" type="ORF">AA23TX_01460</name>
</gene>
<dbReference type="EMBL" id="CABVGP010000001">
    <property type="protein sequence ID" value="VVJ16439.1"/>
    <property type="molecule type" value="Genomic_DNA"/>
</dbReference>
<evidence type="ECO:0000313" key="12">
    <source>
        <dbReference type="Proteomes" id="UP000399805"/>
    </source>
</evidence>
<dbReference type="GO" id="GO:0006284">
    <property type="term" value="P:base-excision repair"/>
    <property type="evidence" value="ECO:0007669"/>
    <property type="project" value="InterPro"/>
</dbReference>
<keyword evidence="6" id="KW-0234">DNA repair</keyword>
<keyword evidence="9 11" id="KW-0326">Glycosidase</keyword>
<reference evidence="11 12" key="1">
    <citation type="submission" date="2019-09" db="EMBL/GenBank/DDBJ databases">
        <authorList>
            <person name="Leyn A S."/>
        </authorList>
    </citation>
    <scope>NUCLEOTIDE SEQUENCE [LARGE SCALE GENOMIC DNA]</scope>
    <source>
        <strain evidence="11">AA231_1</strain>
    </source>
</reference>
<keyword evidence="7" id="KW-0456">Lyase</keyword>
<dbReference type="GO" id="GO:0034039">
    <property type="term" value="F:8-oxo-7,8-dihydroguanine DNA N-glycosylase activity"/>
    <property type="evidence" value="ECO:0007669"/>
    <property type="project" value="TreeGrafter"/>
</dbReference>
<evidence type="ECO:0000256" key="4">
    <source>
        <dbReference type="ARBA" id="ARBA00022801"/>
    </source>
</evidence>
<dbReference type="AlphaFoldDB" id="A0A6I8LMR3"/>
<evidence type="ECO:0000313" key="11">
    <source>
        <dbReference type="EMBL" id="VVJ16439.1"/>
    </source>
</evidence>
<keyword evidence="8" id="KW-0511">Multifunctional enzyme</keyword>
<comment type="similarity">
    <text evidence="2">Belongs to the FPG family.</text>
</comment>
<dbReference type="SUPFAM" id="SSF57716">
    <property type="entry name" value="Glucocorticoid receptor-like (DNA-binding domain)"/>
    <property type="match status" value="1"/>
</dbReference>